<dbReference type="Pfam" id="PF02182">
    <property type="entry name" value="SAD_SRA"/>
    <property type="match status" value="1"/>
</dbReference>
<evidence type="ECO:0000313" key="6">
    <source>
        <dbReference type="Proteomes" id="UP001056384"/>
    </source>
</evidence>
<dbReference type="Gene3D" id="2.30.280.10">
    <property type="entry name" value="SRA-YDG"/>
    <property type="match status" value="1"/>
</dbReference>
<sequence length="376" mass="42843">MAMDVPPAPVGKDEQSIISYIKAFRQRVIAKLEWQVVQSGFLDNIPTNTTTADQNDFDMADDTQQDSSHDKDEDTVLYSSSEIWIWKNKRHVLDAVQTNISFIQKVLLDALETENAYTSHEQKSKKTELFKQVDKAFKFFNVEEWNRKQEKPLFKFPKSNHSFWGYIGAFYGLALKKGPTTDKYNACFDPRYVSDRLSPNFTGHNGIEPGQWFPSQLCAAWNGAHGESIVGMHYADGTLKSVIISKKVNDEQQGGNVVWYSGPDVTHIHQLEKIASATQRSHDETLVVRVLRAEDSGDNAPVKGYRYDGLYYVGEVEERDVGDDKPGRRIWFRLERVGEDGDGWPSDEQCSLTECKLRAGSEQQQLALFDKYKEGF</sequence>
<dbReference type="AlphaFoldDB" id="A0A9Q9ELH1"/>
<dbReference type="PROSITE" id="PS51015">
    <property type="entry name" value="YDG"/>
    <property type="match status" value="1"/>
</dbReference>
<keyword evidence="6" id="KW-1185">Reference proteome</keyword>
<protein>
    <submittedName>
        <fullName evidence="5">PUA-like superfamily, SRA-YDG superfamily protein</fullName>
    </submittedName>
</protein>
<dbReference type="SMART" id="SM00466">
    <property type="entry name" value="SRA"/>
    <property type="match status" value="1"/>
</dbReference>
<dbReference type="GO" id="GO:0005634">
    <property type="term" value="C:nucleus"/>
    <property type="evidence" value="ECO:0007669"/>
    <property type="project" value="UniProtKB-SubCell"/>
</dbReference>
<feature type="region of interest" description="Disordered" evidence="3">
    <location>
        <begin position="52"/>
        <end position="74"/>
    </location>
</feature>
<dbReference type="InterPro" id="IPR003105">
    <property type="entry name" value="SRA_YDG"/>
</dbReference>
<dbReference type="InterPro" id="IPR036987">
    <property type="entry name" value="SRA-YDG_sf"/>
</dbReference>
<reference evidence="5" key="1">
    <citation type="submission" date="2022-06" db="EMBL/GenBank/DDBJ databases">
        <title>Complete genome sequences of two strains of the flax pathogen Septoria linicola.</title>
        <authorList>
            <person name="Lapalu N."/>
            <person name="Simon A."/>
            <person name="Demenou B."/>
            <person name="Paumier D."/>
            <person name="Guillot M.-P."/>
            <person name="Gout L."/>
            <person name="Valade R."/>
        </authorList>
    </citation>
    <scope>NUCLEOTIDE SEQUENCE</scope>
    <source>
        <strain evidence="5">SE15195</strain>
    </source>
</reference>
<dbReference type="InterPro" id="IPR015947">
    <property type="entry name" value="PUA-like_sf"/>
</dbReference>
<organism evidence="5 6">
    <name type="scientific">Septoria linicola</name>
    <dbReference type="NCBI Taxonomy" id="215465"/>
    <lineage>
        <taxon>Eukaryota</taxon>
        <taxon>Fungi</taxon>
        <taxon>Dikarya</taxon>
        <taxon>Ascomycota</taxon>
        <taxon>Pezizomycotina</taxon>
        <taxon>Dothideomycetes</taxon>
        <taxon>Dothideomycetidae</taxon>
        <taxon>Mycosphaerellales</taxon>
        <taxon>Mycosphaerellaceae</taxon>
        <taxon>Septoria</taxon>
    </lineage>
</organism>
<feature type="compositionally biased region" description="Acidic residues" evidence="3">
    <location>
        <begin position="55"/>
        <end position="64"/>
    </location>
</feature>
<evidence type="ECO:0000256" key="3">
    <source>
        <dbReference type="SAM" id="MobiDB-lite"/>
    </source>
</evidence>
<feature type="domain" description="YDG" evidence="4">
    <location>
        <begin position="202"/>
        <end position="336"/>
    </location>
</feature>
<dbReference type="SUPFAM" id="SSF88697">
    <property type="entry name" value="PUA domain-like"/>
    <property type="match status" value="1"/>
</dbReference>
<gene>
    <name evidence="5" type="ORF">Slin15195_G090900</name>
</gene>
<dbReference type="Proteomes" id="UP001056384">
    <property type="component" value="Chromosome 7"/>
</dbReference>
<evidence type="ECO:0000259" key="4">
    <source>
        <dbReference type="PROSITE" id="PS51015"/>
    </source>
</evidence>
<dbReference type="EMBL" id="CP099424">
    <property type="protein sequence ID" value="USW55771.1"/>
    <property type="molecule type" value="Genomic_DNA"/>
</dbReference>
<accession>A0A9Q9ELH1</accession>
<evidence type="ECO:0000256" key="1">
    <source>
        <dbReference type="ARBA" id="ARBA00023242"/>
    </source>
</evidence>
<name>A0A9Q9ELH1_9PEZI</name>
<comment type="subcellular location">
    <subcellularLocation>
        <location evidence="2">Nucleus</location>
    </subcellularLocation>
</comment>
<evidence type="ECO:0000256" key="2">
    <source>
        <dbReference type="PROSITE-ProRule" id="PRU00358"/>
    </source>
</evidence>
<evidence type="ECO:0000313" key="5">
    <source>
        <dbReference type="EMBL" id="USW55771.1"/>
    </source>
</evidence>
<keyword evidence="1 2" id="KW-0539">Nucleus</keyword>
<proteinExistence type="predicted"/>